<feature type="region of interest" description="Disordered" evidence="1">
    <location>
        <begin position="1"/>
        <end position="214"/>
    </location>
</feature>
<feature type="compositionally biased region" description="Basic and acidic residues" evidence="1">
    <location>
        <begin position="420"/>
        <end position="429"/>
    </location>
</feature>
<feature type="compositionally biased region" description="Basic and acidic residues" evidence="1">
    <location>
        <begin position="25"/>
        <end position="36"/>
    </location>
</feature>
<evidence type="ECO:0000313" key="3">
    <source>
        <dbReference type="Proteomes" id="UP000053890"/>
    </source>
</evidence>
<dbReference type="OrthoDB" id="2526373at2759"/>
<evidence type="ECO:0008006" key="4">
    <source>
        <dbReference type="Google" id="ProtNLM"/>
    </source>
</evidence>
<sequence>MRGRVSSSAALAPAPAPAVKRKRARDGDGERERERGGAASATSSILVPRAERAQVKDGRKKDKGKQNEKEKEKKRGKVPKGGKLRAEAEGEDELDEVEQRLRARRERRRAKALIRKDRTLTAAAVGTAAAEKVKASRRRRQAASDGETDEDQENEGVARKKVKRTTKEGRSRKVVQEMGKAKNVTSGRLTLKPKPQIGIFNKGKASTRMKLGGKGIPDFAFSERAFLHGSASSAASSSSSSSTSSSASSSSDSLSAPVAVVEPPRRRTYGSKPANRTSLSRRASSSWPAVAPEPASFDTPFLPSTSPAPAPAPDPASAPHSKARRSLTRRFSHVELPLRPSSPAASSAAQQLRGALESNSGVRSAESLARVQRLRKDEARAEELRQHEGRRASSAAALDLAHEEQAPGEVEASEGAATDDVERLLREVESAGAGVEPDGAERRSEFSYGGGAGDFGDALDARDGVPDVAGWAAPAGGDMVVDDNVSPLFALDDERRPTASLDLGPSAAFDPPHDSRLEPFPPFDNLGAPLPSSSASLSTDPPARPPSSLDAPQRFSSTRFDPRVAPLHDDSAYRAAMRAQWPRTTL</sequence>
<evidence type="ECO:0000256" key="1">
    <source>
        <dbReference type="SAM" id="MobiDB-lite"/>
    </source>
</evidence>
<feature type="region of interest" description="Disordered" evidence="1">
    <location>
        <begin position="228"/>
        <end position="465"/>
    </location>
</feature>
<feature type="compositionally biased region" description="Low complexity" evidence="1">
    <location>
        <begin position="337"/>
        <end position="353"/>
    </location>
</feature>
<feature type="compositionally biased region" description="Pro residues" evidence="1">
    <location>
        <begin position="306"/>
        <end position="316"/>
    </location>
</feature>
<feature type="compositionally biased region" description="Low complexity" evidence="1">
    <location>
        <begin position="528"/>
        <end position="538"/>
    </location>
</feature>
<proteinExistence type="predicted"/>
<feature type="compositionally biased region" description="Basic and acidic residues" evidence="1">
    <location>
        <begin position="165"/>
        <end position="175"/>
    </location>
</feature>
<dbReference type="RefSeq" id="XP_018270682.1">
    <property type="nucleotide sequence ID" value="XM_018415266.1"/>
</dbReference>
<dbReference type="STRING" id="578459.A0A194S1M9"/>
<feature type="compositionally biased region" description="Basic residues" evidence="1">
    <location>
        <begin position="74"/>
        <end position="83"/>
    </location>
</feature>
<feature type="compositionally biased region" description="Low complexity" evidence="1">
    <location>
        <begin position="121"/>
        <end position="130"/>
    </location>
</feature>
<feature type="region of interest" description="Disordered" evidence="1">
    <location>
        <begin position="496"/>
        <end position="568"/>
    </location>
</feature>
<reference evidence="2 3" key="1">
    <citation type="journal article" date="2015" name="Front. Microbiol.">
        <title>Genome sequence of the plant growth promoting endophytic yeast Rhodotorula graminis WP1.</title>
        <authorList>
            <person name="Firrincieli A."/>
            <person name="Otillar R."/>
            <person name="Salamov A."/>
            <person name="Schmutz J."/>
            <person name="Khan Z."/>
            <person name="Redman R.S."/>
            <person name="Fleck N.D."/>
            <person name="Lindquist E."/>
            <person name="Grigoriev I.V."/>
            <person name="Doty S.L."/>
        </authorList>
    </citation>
    <scope>NUCLEOTIDE SEQUENCE [LARGE SCALE GENOMIC DNA]</scope>
    <source>
        <strain evidence="2 3">WP1</strain>
    </source>
</reference>
<feature type="compositionally biased region" description="Basic residues" evidence="1">
    <location>
        <begin position="321"/>
        <end position="331"/>
    </location>
</feature>
<protein>
    <recommendedName>
        <fullName evidence="4">Proteophosphoglycan ppg4</fullName>
    </recommendedName>
</protein>
<keyword evidence="3" id="KW-1185">Reference proteome</keyword>
<dbReference type="GeneID" id="28975714"/>
<evidence type="ECO:0000313" key="2">
    <source>
        <dbReference type="EMBL" id="KPV74633.1"/>
    </source>
</evidence>
<gene>
    <name evidence="2" type="ORF">RHOBADRAFT_49728</name>
</gene>
<feature type="compositionally biased region" description="Low complexity" evidence="1">
    <location>
        <begin position="1"/>
        <end position="13"/>
    </location>
</feature>
<accession>A0A194S1M9</accession>
<organism evidence="2 3">
    <name type="scientific">Rhodotorula graminis (strain WP1)</name>
    <dbReference type="NCBI Taxonomy" id="578459"/>
    <lineage>
        <taxon>Eukaryota</taxon>
        <taxon>Fungi</taxon>
        <taxon>Dikarya</taxon>
        <taxon>Basidiomycota</taxon>
        <taxon>Pucciniomycotina</taxon>
        <taxon>Microbotryomycetes</taxon>
        <taxon>Sporidiobolales</taxon>
        <taxon>Sporidiobolaceae</taxon>
        <taxon>Rhodotorula</taxon>
    </lineage>
</organism>
<dbReference type="Proteomes" id="UP000053890">
    <property type="component" value="Unassembled WGS sequence"/>
</dbReference>
<dbReference type="AlphaFoldDB" id="A0A194S1M9"/>
<feature type="compositionally biased region" description="Low complexity" evidence="1">
    <location>
        <begin position="230"/>
        <end position="256"/>
    </location>
</feature>
<dbReference type="EMBL" id="KQ474079">
    <property type="protein sequence ID" value="KPV74633.1"/>
    <property type="molecule type" value="Genomic_DNA"/>
</dbReference>
<feature type="compositionally biased region" description="Basic and acidic residues" evidence="1">
    <location>
        <begin position="374"/>
        <end position="391"/>
    </location>
</feature>
<feature type="compositionally biased region" description="Basic residues" evidence="1">
    <location>
        <begin position="102"/>
        <end position="113"/>
    </location>
</feature>
<feature type="compositionally biased region" description="Polar residues" evidence="1">
    <location>
        <begin position="274"/>
        <end position="287"/>
    </location>
</feature>
<feature type="compositionally biased region" description="Basic and acidic residues" evidence="1">
    <location>
        <begin position="49"/>
        <end position="73"/>
    </location>
</feature>
<name>A0A194S1M9_RHOGW</name>